<dbReference type="Pfam" id="PF13884">
    <property type="entry name" value="Peptidase_S74"/>
    <property type="match status" value="1"/>
</dbReference>
<feature type="domain" description="Peptidase S74" evidence="1">
    <location>
        <begin position="468"/>
        <end position="577"/>
    </location>
</feature>
<evidence type="ECO:0000259" key="1">
    <source>
        <dbReference type="PROSITE" id="PS51688"/>
    </source>
</evidence>
<evidence type="ECO:0000313" key="3">
    <source>
        <dbReference type="Proteomes" id="UP001165083"/>
    </source>
</evidence>
<dbReference type="InterPro" id="IPR030392">
    <property type="entry name" value="S74_ICA"/>
</dbReference>
<protein>
    <submittedName>
        <fullName evidence="2">Unnamed protein product</fullName>
    </submittedName>
</protein>
<gene>
    <name evidence="2" type="ORF">Plil01_001638100</name>
</gene>
<reference evidence="2" key="1">
    <citation type="submission" date="2023-04" db="EMBL/GenBank/DDBJ databases">
        <title>Phytophthora lilii NBRC 32176.</title>
        <authorList>
            <person name="Ichikawa N."/>
            <person name="Sato H."/>
            <person name="Tonouchi N."/>
        </authorList>
    </citation>
    <scope>NUCLEOTIDE SEQUENCE</scope>
    <source>
        <strain evidence="2">NBRC 32176</strain>
    </source>
</reference>
<dbReference type="OrthoDB" id="114608at2759"/>
<keyword evidence="3" id="KW-1185">Reference proteome</keyword>
<dbReference type="EMBL" id="BSXW01001886">
    <property type="protein sequence ID" value="GMF39753.1"/>
    <property type="molecule type" value="Genomic_DNA"/>
</dbReference>
<dbReference type="Proteomes" id="UP001165083">
    <property type="component" value="Unassembled WGS sequence"/>
</dbReference>
<dbReference type="PROSITE" id="PS51688">
    <property type="entry name" value="ICA"/>
    <property type="match status" value="1"/>
</dbReference>
<comment type="caution">
    <text evidence="2">The sequence shown here is derived from an EMBL/GenBank/DDBJ whole genome shotgun (WGS) entry which is preliminary data.</text>
</comment>
<dbReference type="AlphaFoldDB" id="A0A9W6XI51"/>
<name>A0A9W6XI51_9STRA</name>
<organism evidence="2 3">
    <name type="scientific">Phytophthora lilii</name>
    <dbReference type="NCBI Taxonomy" id="2077276"/>
    <lineage>
        <taxon>Eukaryota</taxon>
        <taxon>Sar</taxon>
        <taxon>Stramenopiles</taxon>
        <taxon>Oomycota</taxon>
        <taxon>Peronosporomycetes</taxon>
        <taxon>Peronosporales</taxon>
        <taxon>Peronosporaceae</taxon>
        <taxon>Phytophthora</taxon>
    </lineage>
</organism>
<accession>A0A9W6XI51</accession>
<sequence length="582" mass="61810">MSSGFSYPQPIFQSPVYNPAFYLTLDANGYLTYDYAQTLYLSKNDYRLTYITGITQGTATQGIALVPGTNKDISGLGAISSSSLTVGGSAVVATPSYVVGITPGVASSNKALILGASGQIGTIASLTATQITGTLQTSAQTNITSVGILSNLTLNTSGTGLQIPNLKFWNSTTSLYDNFDHLAFIGFSYGGAVASKALVVDANKDIGSIRNLDAQNLNGSIKVSGTLGDFGSVKISGTDVITSSRHIQNVGNIACSGTMNPSAGIQINSVNFVDATRNISATSLSTTGDITCSGSLNGFLAYGDQSNITSVGSLTELGIRSTPTDEFFSIIGNGTDYLDGSYTRMMTLTGSNITPVKFQIEVHNGSKTIASNSTWIGNYTNNDLRFGINNSTAMILTTTGRLGVGTTSPSAPLHIVGTNTYVFGAGGMTVYRLRTDNGATESALGPITYNVAGIFGGYIACTAMAMTSDRRLKRNIQPCPIDRVKCLYDSCDVKLYEWNESENRQGQEVGLIAQDLVSAHLTDLISVFYRDDIQEGDDPTLEPGKTQLNVDYSWISAYNMKMIQHLMTEIDRLKDRVSNIES</sequence>
<evidence type="ECO:0000313" key="2">
    <source>
        <dbReference type="EMBL" id="GMF39753.1"/>
    </source>
</evidence>
<proteinExistence type="predicted"/>